<dbReference type="EMBL" id="NBII01000003">
    <property type="protein sequence ID" value="PAV21209.1"/>
    <property type="molecule type" value="Genomic_DNA"/>
</dbReference>
<feature type="transmembrane region" description="Helical" evidence="7">
    <location>
        <begin position="199"/>
        <end position="225"/>
    </location>
</feature>
<sequence length="888" mass="95133">MNQFSEEVFHLVKRAAKEQGGVISGDNPAAYNSSDPLRLWVIQVGIIIIFTQVLSIILSRLRQPRVIAEVIGGVILGPSIMGRIPNFTNNIFPSQSIPLLTLTANIGLVFFLFLVGLEIDTSSMKMNAKRAAFISVAGLILPLGLGAALGIPLYSAFIDPDVNKGYFLLFVAVAIGITAFPVLCRILTELRLLDTPVGVVVLSAGVGNDVVGWILLALTVALVNASSGLTALWVLLTGFGFVLFMLFPVKWAFRWLARRTGSLEGGQPSTFMMTITLLMVLVSAFFTDIIGIHAIFGGFLAGLIIPHEGGFAIALVEKLEDFVSLVFLPLYFTLSGLNTNLGLLDNGKTWGYVVFICVIAFFGKFLGCFVTARLSGFNLRESGAIGTLMSCKGLVELIVLNVGLQAGILDTRTFSMFVLHALVLTFMTTPLTLAWYPPSVRTTVGNGVASRIEEGKSKNSKELRDETKSNFAVILTKMEHLPALMTFSQLLQHNASNNGSGSDLSSTDEKTLMKAPQKAPVQLSALRLVELTERTSAVLRSQEASTLIAGDAVLSVARTAGRLNNLHVLPALAVAPSVEFPQRISSFVEESGAQMVVLPWALPASGSGHASVDDHQAITPSGNNLHNPFESMFGSAAANSSVEHLPTPVYYSSFVRKAFSESQTDVALFIDRSGTSGASHGYHLFLPFFGGADDRAALKLVIQLCTNASVRATIVRIKKKSGGGSNLERPNTIDTLVQEKQEARATFNLNNTRGAETQTRLDSEAEDSQFWNTYSNRSSISSPSLSFAMSRITFAEHTSGEPLHAALTALPTSIGSNVIVVTGRGLNTSESSHQEELRSILADLATAEILEMARTVGHMGAAILAKTSSDQASSLLVVQAAENTKSTS</sequence>
<feature type="transmembrane region" description="Helical" evidence="7">
    <location>
        <begin position="66"/>
        <end position="85"/>
    </location>
</feature>
<gene>
    <name evidence="9" type="ORF">PNOK_0383600</name>
</gene>
<dbReference type="Pfam" id="PF00999">
    <property type="entry name" value="Na_H_Exchanger"/>
    <property type="match status" value="1"/>
</dbReference>
<dbReference type="PANTHER" id="PTHR32468:SF0">
    <property type="entry name" value="K(+)_H(+) ANTIPORTER 1"/>
    <property type="match status" value="1"/>
</dbReference>
<feature type="transmembrane region" description="Helical" evidence="7">
    <location>
        <begin position="416"/>
        <end position="436"/>
    </location>
</feature>
<evidence type="ECO:0000256" key="6">
    <source>
        <dbReference type="ARBA" id="ARBA00023136"/>
    </source>
</evidence>
<dbReference type="InParanoid" id="A0A286UNT4"/>
<dbReference type="Proteomes" id="UP000217199">
    <property type="component" value="Unassembled WGS sequence"/>
</dbReference>
<dbReference type="InterPro" id="IPR038770">
    <property type="entry name" value="Na+/solute_symporter_sf"/>
</dbReference>
<feature type="transmembrane region" description="Helical" evidence="7">
    <location>
        <begin position="166"/>
        <end position="187"/>
    </location>
</feature>
<evidence type="ECO:0000313" key="9">
    <source>
        <dbReference type="EMBL" id="PAV21209.1"/>
    </source>
</evidence>
<keyword evidence="6 7" id="KW-0472">Membrane</keyword>
<keyword evidence="5" id="KW-0406">Ion transport</keyword>
<keyword evidence="2" id="KW-0813">Transport</keyword>
<dbReference type="AlphaFoldDB" id="A0A286UNT4"/>
<feature type="transmembrane region" description="Helical" evidence="7">
    <location>
        <begin position="274"/>
        <end position="305"/>
    </location>
</feature>
<name>A0A286UNT4_9AGAM</name>
<feature type="transmembrane region" description="Helical" evidence="7">
    <location>
        <begin position="350"/>
        <end position="372"/>
    </location>
</feature>
<dbReference type="OrthoDB" id="2687058at2759"/>
<dbReference type="GO" id="GO:0016020">
    <property type="term" value="C:membrane"/>
    <property type="evidence" value="ECO:0007669"/>
    <property type="project" value="UniProtKB-SubCell"/>
</dbReference>
<feature type="transmembrane region" description="Helical" evidence="7">
    <location>
        <begin position="40"/>
        <end position="59"/>
    </location>
</feature>
<keyword evidence="4 7" id="KW-1133">Transmembrane helix</keyword>
<evidence type="ECO:0000259" key="8">
    <source>
        <dbReference type="Pfam" id="PF00999"/>
    </source>
</evidence>
<keyword evidence="10" id="KW-1185">Reference proteome</keyword>
<evidence type="ECO:0000256" key="7">
    <source>
        <dbReference type="SAM" id="Phobius"/>
    </source>
</evidence>
<reference evidence="9 10" key="1">
    <citation type="journal article" date="2017" name="Mol. Ecol.">
        <title>Comparative and population genomic landscape of Phellinus noxius: A hypervariable fungus causing root rot in trees.</title>
        <authorList>
            <person name="Chung C.L."/>
            <person name="Lee T.J."/>
            <person name="Akiba M."/>
            <person name="Lee H.H."/>
            <person name="Kuo T.H."/>
            <person name="Liu D."/>
            <person name="Ke H.M."/>
            <person name="Yokoi T."/>
            <person name="Roa M.B."/>
            <person name="Lu M.J."/>
            <person name="Chang Y.Y."/>
            <person name="Ann P.J."/>
            <person name="Tsai J.N."/>
            <person name="Chen C.Y."/>
            <person name="Tzean S.S."/>
            <person name="Ota Y."/>
            <person name="Hattori T."/>
            <person name="Sahashi N."/>
            <person name="Liou R.F."/>
            <person name="Kikuchi T."/>
            <person name="Tsai I.J."/>
        </authorList>
    </citation>
    <scope>NUCLEOTIDE SEQUENCE [LARGE SCALE GENOMIC DNA]</scope>
    <source>
        <strain evidence="9 10">FFPRI411160</strain>
    </source>
</reference>
<feature type="domain" description="Cation/H+ exchanger transmembrane" evidence="8">
    <location>
        <begin position="53"/>
        <end position="431"/>
    </location>
</feature>
<evidence type="ECO:0000256" key="4">
    <source>
        <dbReference type="ARBA" id="ARBA00022989"/>
    </source>
</evidence>
<protein>
    <submittedName>
        <fullName evidence="9">Cation H+ exchanger</fullName>
    </submittedName>
</protein>
<keyword evidence="3 7" id="KW-0812">Transmembrane</keyword>
<dbReference type="FunCoup" id="A0A286UNT4">
    <property type="interactions" value="15"/>
</dbReference>
<accession>A0A286UNT4</accession>
<dbReference type="PANTHER" id="PTHR32468">
    <property type="entry name" value="CATION/H + ANTIPORTER"/>
    <property type="match status" value="1"/>
</dbReference>
<feature type="transmembrane region" description="Helical" evidence="7">
    <location>
        <begin position="384"/>
        <end position="404"/>
    </location>
</feature>
<evidence type="ECO:0000313" key="10">
    <source>
        <dbReference type="Proteomes" id="UP000217199"/>
    </source>
</evidence>
<dbReference type="InterPro" id="IPR006153">
    <property type="entry name" value="Cation/H_exchanger_TM"/>
</dbReference>
<evidence type="ECO:0000256" key="1">
    <source>
        <dbReference type="ARBA" id="ARBA00004141"/>
    </source>
</evidence>
<evidence type="ECO:0000256" key="5">
    <source>
        <dbReference type="ARBA" id="ARBA00023065"/>
    </source>
</evidence>
<feature type="transmembrane region" description="Helical" evidence="7">
    <location>
        <begin position="97"/>
        <end position="119"/>
    </location>
</feature>
<dbReference type="STRING" id="2282107.A0A286UNT4"/>
<comment type="subcellular location">
    <subcellularLocation>
        <location evidence="1">Membrane</location>
        <topology evidence="1">Multi-pass membrane protein</topology>
    </subcellularLocation>
</comment>
<dbReference type="GO" id="GO:1902600">
    <property type="term" value="P:proton transmembrane transport"/>
    <property type="evidence" value="ECO:0007669"/>
    <property type="project" value="InterPro"/>
</dbReference>
<comment type="caution">
    <text evidence="9">The sequence shown here is derived from an EMBL/GenBank/DDBJ whole genome shotgun (WGS) entry which is preliminary data.</text>
</comment>
<feature type="transmembrane region" description="Helical" evidence="7">
    <location>
        <begin position="131"/>
        <end position="154"/>
    </location>
</feature>
<dbReference type="GO" id="GO:0015297">
    <property type="term" value="F:antiporter activity"/>
    <property type="evidence" value="ECO:0007669"/>
    <property type="project" value="InterPro"/>
</dbReference>
<feature type="transmembrane region" description="Helical" evidence="7">
    <location>
        <begin position="231"/>
        <end position="253"/>
    </location>
</feature>
<evidence type="ECO:0000256" key="2">
    <source>
        <dbReference type="ARBA" id="ARBA00022448"/>
    </source>
</evidence>
<dbReference type="Gene3D" id="1.20.1530.20">
    <property type="match status" value="1"/>
</dbReference>
<organism evidence="9 10">
    <name type="scientific">Pyrrhoderma noxium</name>
    <dbReference type="NCBI Taxonomy" id="2282107"/>
    <lineage>
        <taxon>Eukaryota</taxon>
        <taxon>Fungi</taxon>
        <taxon>Dikarya</taxon>
        <taxon>Basidiomycota</taxon>
        <taxon>Agaricomycotina</taxon>
        <taxon>Agaricomycetes</taxon>
        <taxon>Hymenochaetales</taxon>
        <taxon>Hymenochaetaceae</taxon>
        <taxon>Pyrrhoderma</taxon>
    </lineage>
</organism>
<dbReference type="InterPro" id="IPR050794">
    <property type="entry name" value="CPA2_transporter"/>
</dbReference>
<proteinExistence type="predicted"/>
<feature type="transmembrane region" description="Helical" evidence="7">
    <location>
        <begin position="325"/>
        <end position="343"/>
    </location>
</feature>
<evidence type="ECO:0000256" key="3">
    <source>
        <dbReference type="ARBA" id="ARBA00022692"/>
    </source>
</evidence>